<protein>
    <submittedName>
        <fullName evidence="1">Uncharacterized protein</fullName>
    </submittedName>
</protein>
<proteinExistence type="predicted"/>
<name>B0THV4_HELMI</name>
<reference evidence="1 2" key="1">
    <citation type="journal article" date="2008" name="J. Bacteriol.">
        <title>The genome of Heliobacterium modesticaldum, a phototrophic representative of the Firmicutes containing the simplest photosynthetic apparatus.</title>
        <authorList>
            <person name="Sattley W.M."/>
            <person name="Madigan M.T."/>
            <person name="Swingley W.D."/>
            <person name="Cheung P.C."/>
            <person name="Clocksin K.M."/>
            <person name="Conrad A.L."/>
            <person name="Dejesa L.C."/>
            <person name="Honchak B.M."/>
            <person name="Jung D.O."/>
            <person name="Karbach L.E."/>
            <person name="Kurdoglu A."/>
            <person name="Lahiri S."/>
            <person name="Mastrian S.D."/>
            <person name="Page L.E."/>
            <person name="Taylor H.L."/>
            <person name="Wang Z.T."/>
            <person name="Raymond J."/>
            <person name="Chen M."/>
            <person name="Blankenship R.E."/>
            <person name="Touchman J.W."/>
        </authorList>
    </citation>
    <scope>NUCLEOTIDE SEQUENCE [LARGE SCALE GENOMIC DNA]</scope>
    <source>
        <strain evidence="2">ATCC 51547 / Ice1</strain>
    </source>
</reference>
<dbReference type="HOGENOM" id="CLU_3153558_0_0_9"/>
<dbReference type="AlphaFoldDB" id="B0THV4"/>
<organism evidence="1 2">
    <name type="scientific">Heliobacterium modesticaldum (strain ATCC 51547 / Ice1)</name>
    <dbReference type="NCBI Taxonomy" id="498761"/>
    <lineage>
        <taxon>Bacteria</taxon>
        <taxon>Bacillati</taxon>
        <taxon>Bacillota</taxon>
        <taxon>Clostridia</taxon>
        <taxon>Eubacteriales</taxon>
        <taxon>Heliobacteriaceae</taxon>
        <taxon>Heliomicrobium</taxon>
    </lineage>
</organism>
<gene>
    <name evidence="1" type="ORF">HM1_0002</name>
</gene>
<sequence length="48" mass="5511">MKTAVQGLITSGYEQLVPHHLTPQKNNQLFMEKLDTSTIIMQFLLHKS</sequence>
<dbReference type="KEGG" id="hmo:HM1_0002"/>
<keyword evidence="2" id="KW-1185">Reference proteome</keyword>
<evidence type="ECO:0000313" key="1">
    <source>
        <dbReference type="EMBL" id="ABZ82627.1"/>
    </source>
</evidence>
<evidence type="ECO:0000313" key="2">
    <source>
        <dbReference type="Proteomes" id="UP000008550"/>
    </source>
</evidence>
<accession>B0THV4</accession>
<dbReference type="EMBL" id="CP000930">
    <property type="protein sequence ID" value="ABZ82627.1"/>
    <property type="molecule type" value="Genomic_DNA"/>
</dbReference>
<dbReference type="Proteomes" id="UP000008550">
    <property type="component" value="Chromosome"/>
</dbReference>